<dbReference type="Gene3D" id="3.30.420.40">
    <property type="match status" value="2"/>
</dbReference>
<evidence type="ECO:0000313" key="9">
    <source>
        <dbReference type="Proteomes" id="UP000466848"/>
    </source>
</evidence>
<evidence type="ECO:0000256" key="3">
    <source>
        <dbReference type="ARBA" id="ARBA00022694"/>
    </source>
</evidence>
<protein>
    <recommendedName>
        <fullName evidence="1">N(6)-L-threonylcarbamoyladenine synthase</fullName>
        <ecNumber evidence="1">2.3.1.234</ecNumber>
    </recommendedName>
</protein>
<keyword evidence="5" id="KW-0012">Acyltransferase</keyword>
<keyword evidence="4" id="KW-0479">Metal-binding</keyword>
<gene>
    <name evidence="8" type="ORF">Ami103574_08730</name>
</gene>
<evidence type="ECO:0000256" key="4">
    <source>
        <dbReference type="ARBA" id="ARBA00022723"/>
    </source>
</evidence>
<dbReference type="PROSITE" id="PS01016">
    <property type="entry name" value="GLYCOPROTEASE"/>
    <property type="match status" value="1"/>
</dbReference>
<keyword evidence="3" id="KW-0819">tRNA processing</keyword>
<evidence type="ECO:0000313" key="8">
    <source>
        <dbReference type="EMBL" id="QIB69407.1"/>
    </source>
</evidence>
<dbReference type="InterPro" id="IPR000905">
    <property type="entry name" value="Gcp-like_dom"/>
</dbReference>
<dbReference type="RefSeq" id="WP_163066641.1">
    <property type="nucleotide sequence ID" value="NZ_CP048649.1"/>
</dbReference>
<keyword evidence="9" id="KW-1185">Reference proteome</keyword>
<dbReference type="Pfam" id="PF00814">
    <property type="entry name" value="TsaD"/>
    <property type="match status" value="1"/>
</dbReference>
<organism evidence="8 9">
    <name type="scientific">Aminipila butyrica</name>
    <dbReference type="NCBI Taxonomy" id="433296"/>
    <lineage>
        <taxon>Bacteria</taxon>
        <taxon>Bacillati</taxon>
        <taxon>Bacillota</taxon>
        <taxon>Clostridia</taxon>
        <taxon>Peptostreptococcales</taxon>
        <taxon>Anaerovoracaceae</taxon>
        <taxon>Aminipila</taxon>
    </lineage>
</organism>
<evidence type="ECO:0000256" key="2">
    <source>
        <dbReference type="ARBA" id="ARBA00022679"/>
    </source>
</evidence>
<dbReference type="EMBL" id="CP048649">
    <property type="protein sequence ID" value="QIB69407.1"/>
    <property type="molecule type" value="Genomic_DNA"/>
</dbReference>
<sequence length="323" mass="35298">MDKMCVLGIDTSNYRTSIGVIDQRGEILLDERRLLRVKQGERGLRQSEALFQHVENLPELFAALERLTLDIRAVAVSNKPRPVEGSYMPCFKAGYGFGKAVAHSLRVPLFCFSHQEGHLEAIKHYSSTGDEEAFLAWHLSGGTCELLHVKDGQIHIVGGSKDISFGQVIDRIGVLLGMAFPAGEEMDVKALTDAARERTGDAHLSRIKLDGLYFNLSGIETQCGRLLQEHGGKAQEADQLIGELFQKIGETITAVSKKAAKELGVRHILFSGGVSGSRYIRTQIKNSFAGQPIEIEFGRQELAGDNGIGIALLGGKSLWPSSR</sequence>
<evidence type="ECO:0000256" key="6">
    <source>
        <dbReference type="ARBA" id="ARBA00048117"/>
    </source>
</evidence>
<keyword evidence="2" id="KW-0808">Transferase</keyword>
<dbReference type="InterPro" id="IPR017860">
    <property type="entry name" value="Peptidase_M22_CS"/>
</dbReference>
<dbReference type="GO" id="GO:0046872">
    <property type="term" value="F:metal ion binding"/>
    <property type="evidence" value="ECO:0007669"/>
    <property type="project" value="UniProtKB-KW"/>
</dbReference>
<evidence type="ECO:0000259" key="7">
    <source>
        <dbReference type="Pfam" id="PF00814"/>
    </source>
</evidence>
<dbReference type="EC" id="2.3.1.234" evidence="1"/>
<dbReference type="PANTHER" id="PTHR11735">
    <property type="entry name" value="TRNA N6-ADENOSINE THREONYLCARBAMOYLTRANSFERASE"/>
    <property type="match status" value="1"/>
</dbReference>
<dbReference type="GO" id="GO:0006400">
    <property type="term" value="P:tRNA modification"/>
    <property type="evidence" value="ECO:0007669"/>
    <property type="project" value="UniProtKB-ARBA"/>
</dbReference>
<evidence type="ECO:0000256" key="1">
    <source>
        <dbReference type="ARBA" id="ARBA00012156"/>
    </source>
</evidence>
<dbReference type="KEGG" id="abut:Ami103574_08730"/>
<dbReference type="GO" id="GO:0005829">
    <property type="term" value="C:cytosol"/>
    <property type="evidence" value="ECO:0007669"/>
    <property type="project" value="TreeGrafter"/>
</dbReference>
<dbReference type="PANTHER" id="PTHR11735:SF11">
    <property type="entry name" value="TRNA THREONYLCARBAMOYLADENOSINE BIOSYNTHESIS PROTEIN TSAB"/>
    <property type="match status" value="1"/>
</dbReference>
<dbReference type="PRINTS" id="PR00789">
    <property type="entry name" value="OSIALOPTASE"/>
</dbReference>
<feature type="domain" description="Gcp-like" evidence="7">
    <location>
        <begin position="49"/>
        <end position="311"/>
    </location>
</feature>
<accession>A0A858BUY8</accession>
<dbReference type="InterPro" id="IPR043129">
    <property type="entry name" value="ATPase_NBD"/>
</dbReference>
<dbReference type="AlphaFoldDB" id="A0A858BUY8"/>
<dbReference type="GO" id="GO:0070525">
    <property type="term" value="P:tRNA threonylcarbamoyladenosine metabolic process"/>
    <property type="evidence" value="ECO:0007669"/>
    <property type="project" value="UniProtKB-ARBA"/>
</dbReference>
<evidence type="ECO:0000256" key="5">
    <source>
        <dbReference type="ARBA" id="ARBA00023315"/>
    </source>
</evidence>
<dbReference type="InterPro" id="IPR017861">
    <property type="entry name" value="KAE1/TsaD"/>
</dbReference>
<dbReference type="SUPFAM" id="SSF53067">
    <property type="entry name" value="Actin-like ATPase domain"/>
    <property type="match status" value="1"/>
</dbReference>
<proteinExistence type="predicted"/>
<dbReference type="Proteomes" id="UP000466848">
    <property type="component" value="Chromosome"/>
</dbReference>
<comment type="catalytic activity">
    <reaction evidence="6">
        <text>L-threonylcarbamoyladenylate + adenosine(37) in tRNA = N(6)-L-threonylcarbamoyladenosine(37) in tRNA + AMP + H(+)</text>
        <dbReference type="Rhea" id="RHEA:37059"/>
        <dbReference type="Rhea" id="RHEA-COMP:10162"/>
        <dbReference type="Rhea" id="RHEA-COMP:10163"/>
        <dbReference type="ChEBI" id="CHEBI:15378"/>
        <dbReference type="ChEBI" id="CHEBI:73682"/>
        <dbReference type="ChEBI" id="CHEBI:74411"/>
        <dbReference type="ChEBI" id="CHEBI:74418"/>
        <dbReference type="ChEBI" id="CHEBI:456215"/>
        <dbReference type="EC" id="2.3.1.234"/>
    </reaction>
</comment>
<reference evidence="8 9" key="1">
    <citation type="submission" date="2020-02" db="EMBL/GenBank/DDBJ databases">
        <authorList>
            <person name="Kim Y.B."/>
            <person name="Roh S.W."/>
        </authorList>
    </citation>
    <scope>NUCLEOTIDE SEQUENCE [LARGE SCALE GENOMIC DNA]</scope>
    <source>
        <strain evidence="8 9">DSM 103574</strain>
    </source>
</reference>
<dbReference type="GO" id="GO:0061711">
    <property type="term" value="F:tRNA N(6)-L-threonylcarbamoyladenine synthase activity"/>
    <property type="evidence" value="ECO:0007669"/>
    <property type="project" value="UniProtKB-EC"/>
</dbReference>
<name>A0A858BUY8_9FIRM</name>